<evidence type="ECO:0000313" key="1">
    <source>
        <dbReference type="EMBL" id="KAB8196579.1"/>
    </source>
</evidence>
<dbReference type="RefSeq" id="WP_139629640.1">
    <property type="nucleotide sequence ID" value="NZ_CP045572.1"/>
</dbReference>
<organism evidence="1 2">
    <name type="scientific">Nonomuraea phyllanthi</name>
    <dbReference type="NCBI Taxonomy" id="2219224"/>
    <lineage>
        <taxon>Bacteria</taxon>
        <taxon>Bacillati</taxon>
        <taxon>Actinomycetota</taxon>
        <taxon>Actinomycetes</taxon>
        <taxon>Streptosporangiales</taxon>
        <taxon>Streptosporangiaceae</taxon>
        <taxon>Nonomuraea</taxon>
    </lineage>
</organism>
<proteinExistence type="predicted"/>
<name>A0A5C4WUN3_9ACTN</name>
<accession>A0A5P9Z7B5</accession>
<dbReference type="OrthoDB" id="4800194at2"/>
<reference evidence="1 2" key="1">
    <citation type="submission" date="2019-10" db="EMBL/GenBank/DDBJ databases">
        <title>Nonomuraea sp. nov., isolated from Phyllanthus amarus.</title>
        <authorList>
            <person name="Klykleung N."/>
            <person name="Tanasupawat S."/>
        </authorList>
    </citation>
    <scope>NUCLEOTIDE SEQUENCE [LARGE SCALE GENOMIC DNA]</scope>
    <source>
        <strain evidence="1 2">PA1-10</strain>
    </source>
</reference>
<dbReference type="Proteomes" id="UP000312512">
    <property type="component" value="Unassembled WGS sequence"/>
</dbReference>
<evidence type="ECO:0000313" key="2">
    <source>
        <dbReference type="Proteomes" id="UP000312512"/>
    </source>
</evidence>
<dbReference type="EMBL" id="VDLX02000002">
    <property type="protein sequence ID" value="KAB8196579.1"/>
    <property type="molecule type" value="Genomic_DNA"/>
</dbReference>
<gene>
    <name evidence="1" type="ORF">FH608_007630</name>
</gene>
<accession>A0A5C4WUN3</accession>
<dbReference type="AlphaFoldDB" id="A0A5C4WUN3"/>
<keyword evidence="2" id="KW-1185">Reference proteome</keyword>
<sequence>MPLSDKGSAGFRAWPPETGCRGLLAGALLLISVVACAADEPKPQASGVTSVSQLVLPFDAYKPTPEQRAILGNAHNKLVESCMRRRGVAISPPDDDPDTIAAVEPGNSRRYGVADTVAARTYGYHLARPPSPDTTGSWASKLSKHARHRLYGTAADRGCLDRATQTLDKGATKADWPWLSLQDSLTLEQAAKQPPVAAAVRRWQSCMSQAGHPYPAPEAAIADDRWDLDKPAVSEEEKQVAAADTTCKWASGLVTTWFAADAELQRAVVRDNPERFAALRANLTQRLARSSALLAEHEGGEVR</sequence>
<comment type="caution">
    <text evidence="1">The sequence shown here is derived from an EMBL/GenBank/DDBJ whole genome shotgun (WGS) entry which is preliminary data.</text>
</comment>
<protein>
    <submittedName>
        <fullName evidence="1">Uncharacterized protein</fullName>
    </submittedName>
</protein>